<dbReference type="AlphaFoldDB" id="A0A7M3SAI8"/>
<accession>A0A7M3SAI8</accession>
<dbReference type="Proteomes" id="UP000515703">
    <property type="component" value="Chromosome"/>
</dbReference>
<evidence type="ECO:0008006" key="3">
    <source>
        <dbReference type="Google" id="ProtNLM"/>
    </source>
</evidence>
<dbReference type="EMBL" id="AP023368">
    <property type="protein sequence ID" value="BCK01606.1"/>
    <property type="molecule type" value="Genomic_DNA"/>
</dbReference>
<dbReference type="KEGG" id="acht:bsdcttw_46460"/>
<reference evidence="1 2" key="1">
    <citation type="submission" date="2020-08" db="EMBL/GenBank/DDBJ databases">
        <title>Draft genome sequencing of an Anaerocolumna strain isolated from anoxic soil subjected to BSD treatment.</title>
        <authorList>
            <person name="Uek A."/>
            <person name="Tonouchi A."/>
        </authorList>
    </citation>
    <scope>NUCLEOTIDE SEQUENCE [LARGE SCALE GENOMIC DNA]</scope>
    <source>
        <strain evidence="1 2">CTTW</strain>
    </source>
</reference>
<dbReference type="RefSeq" id="WP_185257151.1">
    <property type="nucleotide sequence ID" value="NZ_AP023368.1"/>
</dbReference>
<organism evidence="1 2">
    <name type="scientific">Anaerocolumna chitinilytica</name>
    <dbReference type="NCBI Taxonomy" id="1727145"/>
    <lineage>
        <taxon>Bacteria</taxon>
        <taxon>Bacillati</taxon>
        <taxon>Bacillota</taxon>
        <taxon>Clostridia</taxon>
        <taxon>Lachnospirales</taxon>
        <taxon>Lachnospiraceae</taxon>
        <taxon>Anaerocolumna</taxon>
    </lineage>
</organism>
<dbReference type="GO" id="GO:0005198">
    <property type="term" value="F:structural molecule activity"/>
    <property type="evidence" value="ECO:0007669"/>
    <property type="project" value="InterPro"/>
</dbReference>
<proteinExistence type="predicted"/>
<dbReference type="Pfam" id="PF06152">
    <property type="entry name" value="Phage_min_cap2"/>
    <property type="match status" value="1"/>
</dbReference>
<reference evidence="1 2" key="2">
    <citation type="submission" date="2020-08" db="EMBL/GenBank/DDBJ databases">
        <authorList>
            <person name="Ueki A."/>
            <person name="Tonouchi A."/>
        </authorList>
    </citation>
    <scope>NUCLEOTIDE SEQUENCE [LARGE SCALE GENOMIC DNA]</scope>
    <source>
        <strain evidence="1 2">CTTW</strain>
    </source>
</reference>
<name>A0A7M3SAI8_9FIRM</name>
<keyword evidence="2" id="KW-1185">Reference proteome</keyword>
<evidence type="ECO:0000313" key="1">
    <source>
        <dbReference type="EMBL" id="BCK01606.1"/>
    </source>
</evidence>
<gene>
    <name evidence="1" type="ORF">bsdcttw_46460</name>
</gene>
<evidence type="ECO:0000313" key="2">
    <source>
        <dbReference type="Proteomes" id="UP000515703"/>
    </source>
</evidence>
<dbReference type="InterPro" id="IPR009319">
    <property type="entry name" value="Phage_A118_VSP1"/>
</dbReference>
<protein>
    <recommendedName>
        <fullName evidence="3">Minor capsid protein</fullName>
    </recommendedName>
</protein>
<sequence>MLTPAELEQIPIEIQKLMLDLSMKLMLDVVDRINMINSISRTADYEIYKLSRLGISSDTIRKALQSSLQRSNEEIDKIYNEIIKEGYSRDEKLYKATGKPFTRYEDNAQLQQFIEAIKIQTKEELSNITQTTAIRVSGRTGSQYVDVSNYLKGKLDQAVTEISTGAFDYNTTIKNIINEMTDSGIRVVEYESGWHNRIDVAARRAIMTGVTQVTNRINEMNAEKLETNYFEVSWHSTARPTHQVWQGRVYSKEELITVCGLGTGPGLCGWNCYHSYYPFIPGVSKRLYTDLELEEMNRKENEVKEYKGQGYNKYEATQRQRQLETIMRKYRERIYLGKSAGLPEDKIMMDRINYQGAMQEYVDFSKKMQLPQQRERIYQDGLRRV</sequence>